<dbReference type="PROSITE" id="PS50883">
    <property type="entry name" value="EAL"/>
    <property type="match status" value="1"/>
</dbReference>
<dbReference type="InterPro" id="IPR033479">
    <property type="entry name" value="dCache_1"/>
</dbReference>
<dbReference type="AlphaFoldDB" id="F4LNJ3"/>
<dbReference type="GO" id="GO:0071111">
    <property type="term" value="F:cyclic-guanylate-specific phosphodiesterase activity"/>
    <property type="evidence" value="ECO:0007669"/>
    <property type="project" value="InterPro"/>
</dbReference>
<dbReference type="InterPro" id="IPR043128">
    <property type="entry name" value="Rev_trsase/Diguanyl_cyclase"/>
</dbReference>
<dbReference type="Proteomes" id="UP000006546">
    <property type="component" value="Chromosome"/>
</dbReference>
<dbReference type="InterPro" id="IPR000160">
    <property type="entry name" value="GGDEF_dom"/>
</dbReference>
<comment type="subcellular location">
    <subcellularLocation>
        <location evidence="1">Cell membrane</location>
        <topology evidence="1">Multi-pass membrane protein</topology>
    </subcellularLocation>
</comment>
<accession>F4LNJ3</accession>
<proteinExistence type="predicted"/>
<evidence type="ECO:0000256" key="3">
    <source>
        <dbReference type="ARBA" id="ARBA00022692"/>
    </source>
</evidence>
<evidence type="ECO:0000313" key="9">
    <source>
        <dbReference type="EMBL" id="AEE15847.1"/>
    </source>
</evidence>
<protein>
    <submittedName>
        <fullName evidence="9">Diguanylate cyclase/phosphodiesterase</fullName>
    </submittedName>
</protein>
<dbReference type="SUPFAM" id="SSF55073">
    <property type="entry name" value="Nucleotide cyclase"/>
    <property type="match status" value="1"/>
</dbReference>
<keyword evidence="4 6" id="KW-1133">Transmembrane helix</keyword>
<dbReference type="RefSeq" id="WP_013757566.1">
    <property type="nucleotide sequence ID" value="NC_015500.1"/>
</dbReference>
<evidence type="ECO:0000256" key="2">
    <source>
        <dbReference type="ARBA" id="ARBA00022475"/>
    </source>
</evidence>
<feature type="domain" description="GGDEF" evidence="8">
    <location>
        <begin position="360"/>
        <end position="493"/>
    </location>
</feature>
<keyword evidence="3 6" id="KW-0812">Transmembrane</keyword>
<evidence type="ECO:0000256" key="1">
    <source>
        <dbReference type="ARBA" id="ARBA00004651"/>
    </source>
</evidence>
<evidence type="ECO:0000259" key="8">
    <source>
        <dbReference type="PROSITE" id="PS50887"/>
    </source>
</evidence>
<dbReference type="SMART" id="SM00267">
    <property type="entry name" value="GGDEF"/>
    <property type="match status" value="1"/>
</dbReference>
<dbReference type="SUPFAM" id="SSF141868">
    <property type="entry name" value="EAL domain-like"/>
    <property type="match status" value="1"/>
</dbReference>
<dbReference type="PROSITE" id="PS50887">
    <property type="entry name" value="GGDEF"/>
    <property type="match status" value="1"/>
</dbReference>
<dbReference type="Pfam" id="PF00563">
    <property type="entry name" value="EAL"/>
    <property type="match status" value="1"/>
</dbReference>
<feature type="transmembrane region" description="Helical" evidence="6">
    <location>
        <begin position="15"/>
        <end position="34"/>
    </location>
</feature>
<dbReference type="Gene3D" id="3.30.450.20">
    <property type="entry name" value="PAS domain"/>
    <property type="match status" value="1"/>
</dbReference>
<keyword evidence="5 6" id="KW-0472">Membrane</keyword>
<evidence type="ECO:0000259" key="7">
    <source>
        <dbReference type="PROSITE" id="PS50883"/>
    </source>
</evidence>
<feature type="transmembrane region" description="Helical" evidence="6">
    <location>
        <begin position="295"/>
        <end position="321"/>
    </location>
</feature>
<dbReference type="eggNOG" id="COG2200">
    <property type="taxonomic scope" value="Bacteria"/>
</dbReference>
<dbReference type="STRING" id="906968.Trebr_0400"/>
<dbReference type="Pfam" id="PF00990">
    <property type="entry name" value="GGDEF"/>
    <property type="match status" value="1"/>
</dbReference>
<dbReference type="GO" id="GO:0005886">
    <property type="term" value="C:plasma membrane"/>
    <property type="evidence" value="ECO:0007669"/>
    <property type="project" value="UniProtKB-SubCell"/>
</dbReference>
<dbReference type="CDD" id="cd01948">
    <property type="entry name" value="EAL"/>
    <property type="match status" value="1"/>
</dbReference>
<dbReference type="InterPro" id="IPR001633">
    <property type="entry name" value="EAL_dom"/>
</dbReference>
<dbReference type="Pfam" id="PF02743">
    <property type="entry name" value="dCache_1"/>
    <property type="match status" value="1"/>
</dbReference>
<feature type="domain" description="EAL" evidence="7">
    <location>
        <begin position="503"/>
        <end position="758"/>
    </location>
</feature>
<evidence type="ECO:0000256" key="4">
    <source>
        <dbReference type="ARBA" id="ARBA00022989"/>
    </source>
</evidence>
<dbReference type="KEGG" id="tbe:Trebr_0400"/>
<evidence type="ECO:0000256" key="6">
    <source>
        <dbReference type="SAM" id="Phobius"/>
    </source>
</evidence>
<reference evidence="10" key="1">
    <citation type="submission" date="2011-04" db="EMBL/GenBank/DDBJ databases">
        <title>The complete genome of Treponema brennaborense DSM 12168.</title>
        <authorList>
            <person name="Lucas S."/>
            <person name="Han J."/>
            <person name="Lapidus A."/>
            <person name="Bruce D."/>
            <person name="Goodwin L."/>
            <person name="Pitluck S."/>
            <person name="Peters L."/>
            <person name="Kyrpides N."/>
            <person name="Mavromatis K."/>
            <person name="Ivanova N."/>
            <person name="Mikhailova N."/>
            <person name="Pagani I."/>
            <person name="Teshima H."/>
            <person name="Detter J.C."/>
            <person name="Tapia R."/>
            <person name="Han C."/>
            <person name="Land M."/>
            <person name="Hauser L."/>
            <person name="Markowitz V."/>
            <person name="Cheng J.-F."/>
            <person name="Hugenholtz P."/>
            <person name="Woyke T."/>
            <person name="Wu D."/>
            <person name="Gronow S."/>
            <person name="Wellnitz S."/>
            <person name="Brambilla E."/>
            <person name="Klenk H.-P."/>
            <person name="Eisen J.A."/>
        </authorList>
    </citation>
    <scope>NUCLEOTIDE SEQUENCE [LARGE SCALE GENOMIC DNA]</scope>
    <source>
        <strain evidence="10">DSM 12168 / CIP 105900 / DD5/3</strain>
    </source>
</reference>
<dbReference type="CDD" id="cd01949">
    <property type="entry name" value="GGDEF"/>
    <property type="match status" value="1"/>
</dbReference>
<dbReference type="Gene3D" id="3.20.20.450">
    <property type="entry name" value="EAL domain"/>
    <property type="match status" value="1"/>
</dbReference>
<organism evidence="9 10">
    <name type="scientific">Treponema brennaborense (strain DSM 12168 / CIP 105900 / DD5/3)</name>
    <dbReference type="NCBI Taxonomy" id="906968"/>
    <lineage>
        <taxon>Bacteria</taxon>
        <taxon>Pseudomonadati</taxon>
        <taxon>Spirochaetota</taxon>
        <taxon>Spirochaetia</taxon>
        <taxon>Spirochaetales</taxon>
        <taxon>Treponemataceae</taxon>
        <taxon>Treponema</taxon>
    </lineage>
</organism>
<gene>
    <name evidence="9" type="ordered locus">Trebr_0400</name>
</gene>
<dbReference type="InterPro" id="IPR035919">
    <property type="entry name" value="EAL_sf"/>
</dbReference>
<dbReference type="SMART" id="SM00052">
    <property type="entry name" value="EAL"/>
    <property type="match status" value="1"/>
</dbReference>
<dbReference type="PANTHER" id="PTHR33121">
    <property type="entry name" value="CYCLIC DI-GMP PHOSPHODIESTERASE PDEF"/>
    <property type="match status" value="1"/>
</dbReference>
<dbReference type="HOGENOM" id="CLU_000445_70_44_12"/>
<dbReference type="OrthoDB" id="366324at2"/>
<dbReference type="Gene3D" id="3.30.70.270">
    <property type="match status" value="1"/>
</dbReference>
<dbReference type="InterPro" id="IPR050706">
    <property type="entry name" value="Cyclic-di-GMP_PDE-like"/>
</dbReference>
<evidence type="ECO:0000256" key="5">
    <source>
        <dbReference type="ARBA" id="ARBA00023136"/>
    </source>
</evidence>
<dbReference type="InterPro" id="IPR029787">
    <property type="entry name" value="Nucleotide_cyclase"/>
</dbReference>
<dbReference type="EMBL" id="CP002696">
    <property type="protein sequence ID" value="AEE15847.1"/>
    <property type="molecule type" value="Genomic_DNA"/>
</dbReference>
<dbReference type="NCBIfam" id="TIGR00254">
    <property type="entry name" value="GGDEF"/>
    <property type="match status" value="1"/>
</dbReference>
<keyword evidence="2" id="KW-1003">Cell membrane</keyword>
<keyword evidence="10" id="KW-1185">Reference proteome</keyword>
<name>F4LNJ3_TREBD</name>
<evidence type="ECO:0000313" key="10">
    <source>
        <dbReference type="Proteomes" id="UP000006546"/>
    </source>
</evidence>
<dbReference type="PANTHER" id="PTHR33121:SF70">
    <property type="entry name" value="SIGNALING PROTEIN YKOW"/>
    <property type="match status" value="1"/>
</dbReference>
<sequence length="761" mass="87541">MDTAILYKQGKKHQFAPFSIGLLLILFSVFLLYADHIKRLSTIFDTESELYVREISRQTEMLIEDRLKNRLMNLEQLATVFRYSENLHSDVVFDYLAKQAVRSGVIRFGVALPDGTYRTSDGQTAHRAVSITDRDYFRKSMNGLNAVEFSLHSLVDGQEIFVCSVPIMQERGIGGVLTGIYDVAAIENALTLQGFSKDGFSVIIDADGDFITGRGDTNLAFFDGNFFRNVSRRNFRSREAFADFKTAFSQRTEYISSMRFSENPYFVYIHPLSFDNCSLLMMFPAKLLTLASSRFTVLTVFLCVFQILFLVMIIAIFGLMYKKNKRDLYVLAFEDSITKGGNNSWFSIEASSLLSSSQDTQYAFVIIDIDHLKILNDTFGYENGNRVLKYVYDCLNGMLVSDEIAVRAMQDDFIMLLKFHSKEVLQDRLKLMAARIGNFNVEDDRRYVISISAGIYQVEDPRLDILTMQDRAFIALENAKRQRGSLLRCAYFREQDRKRLREEKRIENRMEEALASGEFIVYLQPKYDIGSDSVTGAEALIRWLDPERGMIRPDEFIPLFERNGFIFSIDLFVFEQVCKLLRSELDRGLTPHTISVNLSLAYLNRPNFLRFFKDICLKYDIPPTYLELELTETIVFENMELLIRIIREMHEFGFTCSLDDFGSGYSSLNMLKAVPVDVLKLDKEFFADNGNDDLRGTSVIESVIELARKLKMKTVSEGVEKKWQVDFLRQVKCDMVQGFVYSQPVCIREYEQLAFGSPAEP</sequence>